<name>A0A0W0TWQ5_9GAMM</name>
<evidence type="ECO:0000313" key="3">
    <source>
        <dbReference type="Proteomes" id="UP000054698"/>
    </source>
</evidence>
<dbReference type="Proteomes" id="UP000251942">
    <property type="component" value="Unassembled WGS sequence"/>
</dbReference>
<dbReference type="Gene3D" id="2.170.270.10">
    <property type="entry name" value="SET domain"/>
    <property type="match status" value="1"/>
</dbReference>
<reference evidence="1 3" key="1">
    <citation type="submission" date="2015-11" db="EMBL/GenBank/DDBJ databases">
        <title>Genomic analysis of 38 Legionella species identifies large and diverse effector repertoires.</title>
        <authorList>
            <person name="Burstein D."/>
            <person name="Amaro F."/>
            <person name="Zusman T."/>
            <person name="Lifshitz Z."/>
            <person name="Cohen O."/>
            <person name="Gilbert J.A."/>
            <person name="Pupko T."/>
            <person name="Shuman H.A."/>
            <person name="Segal G."/>
        </authorList>
    </citation>
    <scope>NUCLEOTIDE SEQUENCE [LARGE SCALE GENOMIC DNA]</scope>
    <source>
        <strain evidence="1 3">WO-44C</strain>
    </source>
</reference>
<keyword evidence="3" id="KW-1185">Reference proteome</keyword>
<reference evidence="2 4" key="2">
    <citation type="submission" date="2018-06" db="EMBL/GenBank/DDBJ databases">
        <authorList>
            <consortium name="Pathogen Informatics"/>
            <person name="Doyle S."/>
        </authorList>
    </citation>
    <scope>NUCLEOTIDE SEQUENCE [LARGE SCALE GENOMIC DNA]</scope>
    <source>
        <strain evidence="2 4">NCTC12022</strain>
    </source>
</reference>
<dbReference type="Proteomes" id="UP000054698">
    <property type="component" value="Unassembled WGS sequence"/>
</dbReference>
<gene>
    <name evidence="1" type="ORF">Lfee_1364</name>
    <name evidence="2" type="ORF">NCTC12022_00126</name>
</gene>
<dbReference type="AlphaFoldDB" id="A0A0W0TWQ5"/>
<dbReference type="EMBL" id="LNYB01000049">
    <property type="protein sequence ID" value="KTC99803.1"/>
    <property type="molecule type" value="Genomic_DNA"/>
</dbReference>
<evidence type="ECO:0000313" key="4">
    <source>
        <dbReference type="Proteomes" id="UP000251942"/>
    </source>
</evidence>
<protein>
    <submittedName>
        <fullName evidence="1">Uncharacterized protein</fullName>
    </submittedName>
</protein>
<evidence type="ECO:0000313" key="1">
    <source>
        <dbReference type="EMBL" id="KTC99803.1"/>
    </source>
</evidence>
<sequence>MPTKVLELPKTHTVNYSSKPLNGNDEIIEISTQEFARQFNFEWHDDLLIEDTWVESYQIQQKELHTLACGYALYADLYPQEPIDESVILQQMPFLPGVIKQQQQLAEKYLKEIETIIPNLVVCEINDQVGKGLFWRGPEVLKKGTAIACYAGVMDASLPGTDTFSGYGYTVPAHPLFKNHSPGARGVINGFQGNHARFIQHFPDAENLSEHFKLDPGLQKQDIATANVEALNIVYDGMPLVVLVTTEDVLPNSQFGFDYGASYWAKAYQHCQIEPLLFTRHSETLDPKTYERLDLNLILGREAVSLPLINIMKCILANQTYTIMDANTKDIIELSPAKLTTMVIEELKKQNAAPNTIAFHFLNWLLRIKEAQNSDGNYQSKFINTIHSILLKHWLQNSFDHSTSAKTKIPYIDKVMSAITESMTADQVFLEVRTKLNFTSDRDFYTKQLREMRSEMISAMKTYNEDKVASRNTLTEAKGLVL</sequence>
<organism evidence="1 3">
    <name type="scientific">Legionella feeleii</name>
    <dbReference type="NCBI Taxonomy" id="453"/>
    <lineage>
        <taxon>Bacteria</taxon>
        <taxon>Pseudomonadati</taxon>
        <taxon>Pseudomonadota</taxon>
        <taxon>Gammaproteobacteria</taxon>
        <taxon>Legionellales</taxon>
        <taxon>Legionellaceae</taxon>
        <taxon>Legionella</taxon>
    </lineage>
</organism>
<dbReference type="EMBL" id="UASS01000001">
    <property type="protein sequence ID" value="SPX59305.1"/>
    <property type="molecule type" value="Genomic_DNA"/>
</dbReference>
<evidence type="ECO:0000313" key="2">
    <source>
        <dbReference type="EMBL" id="SPX59305.1"/>
    </source>
</evidence>
<proteinExistence type="predicted"/>
<dbReference type="OrthoDB" id="9897544at2"/>
<dbReference type="PATRIC" id="fig|453.4.peg.1485"/>
<accession>A0A0W0TWQ5</accession>
<dbReference type="RefSeq" id="WP_058445190.1">
    <property type="nucleotide sequence ID" value="NZ_CAAAHT010000052.1"/>
</dbReference>
<dbReference type="SUPFAM" id="SSF82199">
    <property type="entry name" value="SET domain"/>
    <property type="match status" value="1"/>
</dbReference>
<dbReference type="InterPro" id="IPR046341">
    <property type="entry name" value="SET_dom_sf"/>
</dbReference>